<keyword evidence="2" id="KW-0223">Dioxygenase</keyword>
<keyword evidence="4 5" id="KW-0408">Iron</keyword>
<dbReference type="InterPro" id="IPR005123">
    <property type="entry name" value="Oxoglu/Fe-dep_dioxygenase_dom"/>
</dbReference>
<dbReference type="GO" id="GO:0005634">
    <property type="term" value="C:nucleus"/>
    <property type="evidence" value="ECO:0007669"/>
    <property type="project" value="TreeGrafter"/>
</dbReference>
<dbReference type="PANTHER" id="PTHR16557:SF2">
    <property type="entry name" value="NUCLEIC ACID DIOXYGENASE ALKBH1"/>
    <property type="match status" value="1"/>
</dbReference>
<protein>
    <recommendedName>
        <fullName evidence="7">Fe2OG dioxygenase domain-containing protein</fullName>
    </recommendedName>
</protein>
<feature type="region of interest" description="Disordered" evidence="6">
    <location>
        <begin position="191"/>
        <end position="234"/>
    </location>
</feature>
<dbReference type="PROSITE" id="PS51471">
    <property type="entry name" value="FE2OG_OXY"/>
    <property type="match status" value="1"/>
</dbReference>
<keyword evidence="1 5" id="KW-0479">Metal-binding</keyword>
<evidence type="ECO:0000256" key="3">
    <source>
        <dbReference type="ARBA" id="ARBA00023002"/>
    </source>
</evidence>
<dbReference type="OrthoDB" id="6614653at2759"/>
<name>A0A8H3TZS3_9TREE</name>
<dbReference type="PANTHER" id="PTHR16557">
    <property type="entry name" value="ALKYLATED DNA REPAIR PROTEIN ALKB-RELATED"/>
    <property type="match status" value="1"/>
</dbReference>
<feature type="region of interest" description="Disordered" evidence="6">
    <location>
        <begin position="1"/>
        <end position="83"/>
    </location>
</feature>
<dbReference type="GO" id="GO:0046872">
    <property type="term" value="F:metal ion binding"/>
    <property type="evidence" value="ECO:0007669"/>
    <property type="project" value="UniProtKB-KW"/>
</dbReference>
<dbReference type="InterPro" id="IPR027450">
    <property type="entry name" value="AlkB-like"/>
</dbReference>
<accession>A0A8H3TZS3</accession>
<evidence type="ECO:0000256" key="6">
    <source>
        <dbReference type="SAM" id="MobiDB-lite"/>
    </source>
</evidence>
<feature type="binding site" evidence="5">
    <location>
        <position position="421"/>
    </location>
    <ligand>
        <name>Fe cation</name>
        <dbReference type="ChEBI" id="CHEBI:24875"/>
        <note>catalytic</note>
    </ligand>
</feature>
<feature type="binding site" evidence="5">
    <location>
        <position position="365"/>
    </location>
    <ligand>
        <name>Fe cation</name>
        <dbReference type="ChEBI" id="CHEBI:24875"/>
        <note>catalytic</note>
    </ligand>
</feature>
<dbReference type="InterPro" id="IPR004574">
    <property type="entry name" value="Alkb"/>
</dbReference>
<evidence type="ECO:0000313" key="8">
    <source>
        <dbReference type="EMBL" id="GHJ90157.1"/>
    </source>
</evidence>
<feature type="binding site" evidence="5">
    <location>
        <position position="367"/>
    </location>
    <ligand>
        <name>Fe cation</name>
        <dbReference type="ChEBI" id="CHEBI:24875"/>
        <note>catalytic</note>
    </ligand>
</feature>
<evidence type="ECO:0000259" key="7">
    <source>
        <dbReference type="PROSITE" id="PS51471"/>
    </source>
</evidence>
<evidence type="ECO:0000256" key="4">
    <source>
        <dbReference type="ARBA" id="ARBA00023004"/>
    </source>
</evidence>
<dbReference type="GO" id="GO:0005737">
    <property type="term" value="C:cytoplasm"/>
    <property type="evidence" value="ECO:0007669"/>
    <property type="project" value="TreeGrafter"/>
</dbReference>
<keyword evidence="9" id="KW-1185">Reference proteome</keyword>
<dbReference type="Pfam" id="PF13532">
    <property type="entry name" value="2OG-FeII_Oxy_2"/>
    <property type="match status" value="1"/>
</dbReference>
<evidence type="ECO:0000256" key="1">
    <source>
        <dbReference type="ARBA" id="ARBA00022723"/>
    </source>
</evidence>
<dbReference type="SUPFAM" id="SSF51197">
    <property type="entry name" value="Clavaminate synthase-like"/>
    <property type="match status" value="1"/>
</dbReference>
<dbReference type="AlphaFoldDB" id="A0A8H3TZS3"/>
<gene>
    <name evidence="8" type="ORF">NliqN6_6559</name>
</gene>
<dbReference type="GO" id="GO:0051213">
    <property type="term" value="F:dioxygenase activity"/>
    <property type="evidence" value="ECO:0007669"/>
    <property type="project" value="UniProtKB-KW"/>
</dbReference>
<reference evidence="8" key="1">
    <citation type="submission" date="2020-07" db="EMBL/GenBank/DDBJ databases">
        <title>Draft Genome Sequence of a Deep-Sea Yeast, Naganishia (Cryptococcus) liquefaciens strain N6.</title>
        <authorList>
            <person name="Han Y.W."/>
            <person name="Kajitani R."/>
            <person name="Morimoto H."/>
            <person name="Parhat M."/>
            <person name="Tsubouchi H."/>
            <person name="Bakenova O."/>
            <person name="Ogata M."/>
            <person name="Argunhan B."/>
            <person name="Aoki R."/>
            <person name="Kajiwara S."/>
            <person name="Itoh T."/>
            <person name="Iwasaki H."/>
        </authorList>
    </citation>
    <scope>NUCLEOTIDE SEQUENCE</scope>
    <source>
        <strain evidence="8">N6</strain>
    </source>
</reference>
<dbReference type="EMBL" id="BLZA01000057">
    <property type="protein sequence ID" value="GHJ90157.1"/>
    <property type="molecule type" value="Genomic_DNA"/>
</dbReference>
<feature type="domain" description="Fe2OG dioxygenase" evidence="7">
    <location>
        <begin position="343"/>
        <end position="465"/>
    </location>
</feature>
<comment type="cofactor">
    <cofactor evidence="5">
        <name>Fe(2+)</name>
        <dbReference type="ChEBI" id="CHEBI:29033"/>
    </cofactor>
    <text evidence="5">Binds 1 Fe(2+) ion per subunit.</text>
</comment>
<sequence length="483" mass="53854">MDDSDSLTAFRRVEKHFKSRHAQAPDAIKERKRQNRRQAAAAAAAGHGHGPPAEEASRHGDYPMLKGQGVMNLSRTTGDDDRDDEVAAAGWDVQEDGFAGRQFEEIRVEKTDDYGAASQNRYVKGYVIGDGLIYIPQYLSSAAQLRLVRSSLEEYTRPPNPLNLSTHYILPAEFSLFDQYVADPAHLVDSKASVSSQSSPSAAETTSSIKRSDAAASTSRPNTPQQRELISNKPAYEEGYEALKQKVAHWKGDEPSYKIKSKTVAKLMENELRWANLGWVYNWTNKAYDFTASEPIPFPSGLANTCQHIVCGIPWEQIYGTQNDGLPRSRFTTVIPDNWQDWTHDYAPDTGIVNFYHMKDTLMGHVDRSELDPYRPLVSISLGYAAIFLCGGPTRDVPPLPLILRSGDIIVMSGRSRSFYHGVPRIMEGTLPKYFAEDERDDRVGRACKRFMATARININARQVFPVGFVPPSTNGNASTENT</sequence>
<evidence type="ECO:0000313" key="9">
    <source>
        <dbReference type="Proteomes" id="UP000620104"/>
    </source>
</evidence>
<feature type="compositionally biased region" description="Low complexity" evidence="6">
    <location>
        <begin position="191"/>
        <end position="208"/>
    </location>
</feature>
<feature type="compositionally biased region" description="Low complexity" evidence="6">
    <location>
        <begin position="39"/>
        <end position="54"/>
    </location>
</feature>
<evidence type="ECO:0000256" key="2">
    <source>
        <dbReference type="ARBA" id="ARBA00022964"/>
    </source>
</evidence>
<evidence type="ECO:0000256" key="5">
    <source>
        <dbReference type="PIRSR" id="PIRSR604574-2"/>
    </source>
</evidence>
<keyword evidence="3" id="KW-0560">Oxidoreductase</keyword>
<comment type="caution">
    <text evidence="8">The sequence shown here is derived from an EMBL/GenBank/DDBJ whole genome shotgun (WGS) entry which is preliminary data.</text>
</comment>
<organism evidence="8 9">
    <name type="scientific">Naganishia liquefaciens</name>
    <dbReference type="NCBI Taxonomy" id="104408"/>
    <lineage>
        <taxon>Eukaryota</taxon>
        <taxon>Fungi</taxon>
        <taxon>Dikarya</taxon>
        <taxon>Basidiomycota</taxon>
        <taxon>Agaricomycotina</taxon>
        <taxon>Tremellomycetes</taxon>
        <taxon>Filobasidiales</taxon>
        <taxon>Filobasidiaceae</taxon>
        <taxon>Naganishia</taxon>
    </lineage>
</organism>
<dbReference type="Gene3D" id="2.60.120.590">
    <property type="entry name" value="Alpha-ketoglutarate-dependent dioxygenase AlkB-like"/>
    <property type="match status" value="1"/>
</dbReference>
<feature type="compositionally biased region" description="Polar residues" evidence="6">
    <location>
        <begin position="215"/>
        <end position="229"/>
    </location>
</feature>
<proteinExistence type="predicted"/>
<dbReference type="InterPro" id="IPR037151">
    <property type="entry name" value="AlkB-like_sf"/>
</dbReference>
<dbReference type="Proteomes" id="UP000620104">
    <property type="component" value="Unassembled WGS sequence"/>
</dbReference>